<feature type="compositionally biased region" description="Basic and acidic residues" evidence="1">
    <location>
        <begin position="60"/>
        <end position="71"/>
    </location>
</feature>
<protein>
    <submittedName>
        <fullName evidence="2">Uncharacterized protein</fullName>
    </submittedName>
</protein>
<name>A0A2S4L034_9HYPO</name>
<evidence type="ECO:0000256" key="1">
    <source>
        <dbReference type="SAM" id="MobiDB-lite"/>
    </source>
</evidence>
<organism evidence="2 3">
    <name type="scientific">Tolypocladium paradoxum</name>
    <dbReference type="NCBI Taxonomy" id="94208"/>
    <lineage>
        <taxon>Eukaryota</taxon>
        <taxon>Fungi</taxon>
        <taxon>Dikarya</taxon>
        <taxon>Ascomycota</taxon>
        <taxon>Pezizomycotina</taxon>
        <taxon>Sordariomycetes</taxon>
        <taxon>Hypocreomycetidae</taxon>
        <taxon>Hypocreales</taxon>
        <taxon>Ophiocordycipitaceae</taxon>
        <taxon>Tolypocladium</taxon>
    </lineage>
</organism>
<comment type="caution">
    <text evidence="2">The sequence shown here is derived from an EMBL/GenBank/DDBJ whole genome shotgun (WGS) entry which is preliminary data.</text>
</comment>
<feature type="compositionally biased region" description="Pro residues" evidence="1">
    <location>
        <begin position="232"/>
        <end position="241"/>
    </location>
</feature>
<dbReference type="AlphaFoldDB" id="A0A2S4L034"/>
<dbReference type="Proteomes" id="UP000237481">
    <property type="component" value="Unassembled WGS sequence"/>
</dbReference>
<feature type="compositionally biased region" description="Pro residues" evidence="1">
    <location>
        <begin position="196"/>
        <end position="210"/>
    </location>
</feature>
<accession>A0A2S4L034</accession>
<feature type="compositionally biased region" description="Basic and acidic residues" evidence="1">
    <location>
        <begin position="41"/>
        <end position="53"/>
    </location>
</feature>
<dbReference type="STRING" id="94208.A0A2S4L034"/>
<gene>
    <name evidence="2" type="ORF">TPAR_04046</name>
</gene>
<feature type="compositionally biased region" description="Polar residues" evidence="1">
    <location>
        <begin position="93"/>
        <end position="102"/>
    </location>
</feature>
<evidence type="ECO:0000313" key="2">
    <source>
        <dbReference type="EMBL" id="POR35767.1"/>
    </source>
</evidence>
<feature type="compositionally biased region" description="Polar residues" evidence="1">
    <location>
        <begin position="306"/>
        <end position="315"/>
    </location>
</feature>
<feature type="region of interest" description="Disordered" evidence="1">
    <location>
        <begin position="1"/>
        <end position="383"/>
    </location>
</feature>
<dbReference type="EMBL" id="PKSG01000405">
    <property type="protein sequence ID" value="POR35767.1"/>
    <property type="molecule type" value="Genomic_DNA"/>
</dbReference>
<evidence type="ECO:0000313" key="3">
    <source>
        <dbReference type="Proteomes" id="UP000237481"/>
    </source>
</evidence>
<dbReference type="OrthoDB" id="5234071at2759"/>
<reference evidence="2 3" key="1">
    <citation type="submission" date="2018-01" db="EMBL/GenBank/DDBJ databases">
        <title>Harnessing the power of phylogenomics to disentangle the directionality and signatures of interkingdom host jumping in the parasitic fungal genus Tolypocladium.</title>
        <authorList>
            <person name="Quandt C.A."/>
            <person name="Patterson W."/>
            <person name="Spatafora J.W."/>
        </authorList>
    </citation>
    <scope>NUCLEOTIDE SEQUENCE [LARGE SCALE GENOMIC DNA]</scope>
    <source>
        <strain evidence="2 3">NRBC 100945</strain>
    </source>
</reference>
<feature type="compositionally biased region" description="Polar residues" evidence="1">
    <location>
        <begin position="273"/>
        <end position="289"/>
    </location>
</feature>
<keyword evidence="3" id="KW-1185">Reference proteome</keyword>
<sequence>MQFDDEGGRAARRTRHVEGFSGNFAAFDFGGTVPRPGPDGSRGKTSLETETTKEPSIVESRSEGHGRRLESPEQGVPASTSAPSFTMLHRADSPSSVRQPSGAQPWEAARRPGGPPPAAVGAHHGRVYGPGRTTSPPRGFRSRFGSENGSRAPPPRPLRPIQPFASVDHAEPSPRSPYGPPLDAGNYMRNDDAAPPRRPGSRPPSSPFSRPPMEGDFPRSKGLPRGRRPEPPRIPLPPAPPDTHDGHGFSLPSWSDFDGAEPRLSAVPAPLSTARTDASLSPGWSSPASATAPPRLPSPTFPSLAKSISSSSENLARSLELAQLDQRCEPLSSPTLGGFPSLDQRPSTSASLSPKRVEARRGLPRLGAITLPPSPADQEGVVRTPVEARFQGGFI</sequence>
<proteinExistence type="predicted"/>